<evidence type="ECO:0000313" key="2">
    <source>
        <dbReference type="EMBL" id="OQO94715.1"/>
    </source>
</evidence>
<name>A0A1V9AC48_SACPI</name>
<gene>
    <name evidence="2" type="ORF">B1813_01015</name>
</gene>
<dbReference type="EMBL" id="MWIH01000002">
    <property type="protein sequence ID" value="OQO94715.1"/>
    <property type="molecule type" value="Genomic_DNA"/>
</dbReference>
<dbReference type="PANTHER" id="PTHR43798">
    <property type="entry name" value="MONOACYLGLYCEROL LIPASE"/>
    <property type="match status" value="1"/>
</dbReference>
<keyword evidence="3" id="KW-1185">Reference proteome</keyword>
<dbReference type="GO" id="GO:0016020">
    <property type="term" value="C:membrane"/>
    <property type="evidence" value="ECO:0007669"/>
    <property type="project" value="TreeGrafter"/>
</dbReference>
<evidence type="ECO:0000313" key="3">
    <source>
        <dbReference type="Proteomes" id="UP000192591"/>
    </source>
</evidence>
<keyword evidence="2" id="KW-0378">Hydrolase</keyword>
<dbReference type="PRINTS" id="PR00111">
    <property type="entry name" value="ABHYDROLASE"/>
</dbReference>
<dbReference type="AlphaFoldDB" id="A0A1V9AC48"/>
<dbReference type="Gene3D" id="3.40.50.1820">
    <property type="entry name" value="alpha/beta hydrolase"/>
    <property type="match status" value="1"/>
</dbReference>
<dbReference type="PANTHER" id="PTHR43798:SF5">
    <property type="entry name" value="MONOACYLGLYCEROL LIPASE ABHD6"/>
    <property type="match status" value="1"/>
</dbReference>
<dbReference type="Proteomes" id="UP000192591">
    <property type="component" value="Unassembled WGS sequence"/>
</dbReference>
<comment type="caution">
    <text evidence="2">The sequence shown here is derived from an EMBL/GenBank/DDBJ whole genome shotgun (WGS) entry which is preliminary data.</text>
</comment>
<proteinExistence type="predicted"/>
<dbReference type="InterPro" id="IPR029058">
    <property type="entry name" value="AB_hydrolase_fold"/>
</dbReference>
<organism evidence="2 3">
    <name type="scientific">Saccharomonospora piscinae</name>
    <dbReference type="NCBI Taxonomy" id="687388"/>
    <lineage>
        <taxon>Bacteria</taxon>
        <taxon>Bacillati</taxon>
        <taxon>Actinomycetota</taxon>
        <taxon>Actinomycetes</taxon>
        <taxon>Pseudonocardiales</taxon>
        <taxon>Pseudonocardiaceae</taxon>
        <taxon>Saccharomonospora</taxon>
    </lineage>
</organism>
<dbReference type="GO" id="GO:0047372">
    <property type="term" value="F:monoacylglycerol lipase activity"/>
    <property type="evidence" value="ECO:0007669"/>
    <property type="project" value="TreeGrafter"/>
</dbReference>
<dbReference type="STRING" id="1962155.B1813_01015"/>
<sequence length="260" mass="27247">MPSFRATDGVEIVYESWDGDPDRPLVLLHHGFIATGRANWVGPGVVDALTATGRRVAVLDARGHGRSGKPHDPASYGEARMAEDVSTLLDVLDTPAVDLVGYSMGAIVALLTATRDTRVRRLVVGGVGSGVVELGGVDTRVLGHDALIHALRAEDPDSITDTFAAAFRQFVDALGGDRVALAAQAVAAHDRPIPLGDVTAPTLVLAGRDDPLAARPQVLAQAIPGATLRLVDGDHMGALRDAGFVRELVEFVNGEPVPVR</sequence>
<accession>A0A1V9AC48</accession>
<feature type="domain" description="AB hydrolase-1" evidence="1">
    <location>
        <begin position="24"/>
        <end position="123"/>
    </location>
</feature>
<protein>
    <submittedName>
        <fullName evidence="2">Alpha/beta hydrolase</fullName>
    </submittedName>
</protein>
<dbReference type="RefSeq" id="WP_081190158.1">
    <property type="nucleotide sequence ID" value="NZ_MWIH01000002.1"/>
</dbReference>
<reference evidence="2 3" key="1">
    <citation type="submission" date="2017-02" db="EMBL/GenBank/DDBJ databases">
        <title>Draft genome of Saccharomonospora sp. 154.</title>
        <authorList>
            <person name="Alonso-Carmona G.S."/>
            <person name="De La Haba R."/>
            <person name="Vera-Gargallo B."/>
            <person name="Sandoval-Trujillo A.H."/>
            <person name="Ramirez-Duran N."/>
            <person name="Ventosa A."/>
        </authorList>
    </citation>
    <scope>NUCLEOTIDE SEQUENCE [LARGE SCALE GENOMIC DNA]</scope>
    <source>
        <strain evidence="2 3">LRS4.154</strain>
    </source>
</reference>
<dbReference type="SUPFAM" id="SSF53474">
    <property type="entry name" value="alpha/beta-Hydrolases"/>
    <property type="match status" value="1"/>
</dbReference>
<dbReference type="InterPro" id="IPR000073">
    <property type="entry name" value="AB_hydrolase_1"/>
</dbReference>
<dbReference type="GO" id="GO:0046464">
    <property type="term" value="P:acylglycerol catabolic process"/>
    <property type="evidence" value="ECO:0007669"/>
    <property type="project" value="TreeGrafter"/>
</dbReference>
<dbReference type="Pfam" id="PF00561">
    <property type="entry name" value="Abhydrolase_1"/>
    <property type="match status" value="1"/>
</dbReference>
<dbReference type="InterPro" id="IPR050266">
    <property type="entry name" value="AB_hydrolase_sf"/>
</dbReference>
<evidence type="ECO:0000259" key="1">
    <source>
        <dbReference type="Pfam" id="PF00561"/>
    </source>
</evidence>